<protein>
    <submittedName>
        <fullName evidence="1">Uncharacterized protein</fullName>
    </submittedName>
</protein>
<sequence length="102" mass="11772">MSGAISEEERDRAARMMYPIENEEGRVLWLKERHIWTGNIRIRKGRKLPATLSYWAALILIFPVDHRPTWASSSVAAPYTFPTFVDTIYGFAPHIYLIATAY</sequence>
<dbReference type="AlphaFoldDB" id="A0A9P6ATD6"/>
<proteinExistence type="predicted"/>
<keyword evidence="2" id="KW-1185">Reference proteome</keyword>
<organism evidence="1 2">
    <name type="scientific">Hydnum rufescens UP504</name>
    <dbReference type="NCBI Taxonomy" id="1448309"/>
    <lineage>
        <taxon>Eukaryota</taxon>
        <taxon>Fungi</taxon>
        <taxon>Dikarya</taxon>
        <taxon>Basidiomycota</taxon>
        <taxon>Agaricomycotina</taxon>
        <taxon>Agaricomycetes</taxon>
        <taxon>Cantharellales</taxon>
        <taxon>Hydnaceae</taxon>
        <taxon>Hydnum</taxon>
    </lineage>
</organism>
<reference evidence="1" key="1">
    <citation type="journal article" date="2020" name="Nat. Commun.">
        <title>Large-scale genome sequencing of mycorrhizal fungi provides insights into the early evolution of symbiotic traits.</title>
        <authorList>
            <person name="Miyauchi S."/>
            <person name="Kiss E."/>
            <person name="Kuo A."/>
            <person name="Drula E."/>
            <person name="Kohler A."/>
            <person name="Sanchez-Garcia M."/>
            <person name="Morin E."/>
            <person name="Andreopoulos B."/>
            <person name="Barry K.W."/>
            <person name="Bonito G."/>
            <person name="Buee M."/>
            <person name="Carver A."/>
            <person name="Chen C."/>
            <person name="Cichocki N."/>
            <person name="Clum A."/>
            <person name="Culley D."/>
            <person name="Crous P.W."/>
            <person name="Fauchery L."/>
            <person name="Girlanda M."/>
            <person name="Hayes R.D."/>
            <person name="Keri Z."/>
            <person name="LaButti K."/>
            <person name="Lipzen A."/>
            <person name="Lombard V."/>
            <person name="Magnuson J."/>
            <person name="Maillard F."/>
            <person name="Murat C."/>
            <person name="Nolan M."/>
            <person name="Ohm R.A."/>
            <person name="Pangilinan J."/>
            <person name="Pereira M.F."/>
            <person name="Perotto S."/>
            <person name="Peter M."/>
            <person name="Pfister S."/>
            <person name="Riley R."/>
            <person name="Sitrit Y."/>
            <person name="Stielow J.B."/>
            <person name="Szollosi G."/>
            <person name="Zifcakova L."/>
            <person name="Stursova M."/>
            <person name="Spatafora J.W."/>
            <person name="Tedersoo L."/>
            <person name="Vaario L.M."/>
            <person name="Yamada A."/>
            <person name="Yan M."/>
            <person name="Wang P."/>
            <person name="Xu J."/>
            <person name="Bruns T."/>
            <person name="Baldrian P."/>
            <person name="Vilgalys R."/>
            <person name="Dunand C."/>
            <person name="Henrissat B."/>
            <person name="Grigoriev I.V."/>
            <person name="Hibbett D."/>
            <person name="Nagy L.G."/>
            <person name="Martin F.M."/>
        </authorList>
    </citation>
    <scope>NUCLEOTIDE SEQUENCE</scope>
    <source>
        <strain evidence="1">UP504</strain>
    </source>
</reference>
<evidence type="ECO:0000313" key="2">
    <source>
        <dbReference type="Proteomes" id="UP000886523"/>
    </source>
</evidence>
<name>A0A9P6ATD6_9AGAM</name>
<comment type="caution">
    <text evidence="1">The sequence shown here is derived from an EMBL/GenBank/DDBJ whole genome shotgun (WGS) entry which is preliminary data.</text>
</comment>
<gene>
    <name evidence="1" type="ORF">BS47DRAFT_1363680</name>
</gene>
<accession>A0A9P6ATD6</accession>
<dbReference type="Proteomes" id="UP000886523">
    <property type="component" value="Unassembled WGS sequence"/>
</dbReference>
<dbReference type="EMBL" id="MU128997">
    <property type="protein sequence ID" value="KAF9511684.1"/>
    <property type="molecule type" value="Genomic_DNA"/>
</dbReference>
<evidence type="ECO:0000313" key="1">
    <source>
        <dbReference type="EMBL" id="KAF9511684.1"/>
    </source>
</evidence>